<dbReference type="AlphaFoldDB" id="A0A7L4YPJ3"/>
<dbReference type="OrthoDB" id="4276070at2"/>
<name>A0A7L4YPJ3_9ACTN</name>
<dbReference type="RefSeq" id="WP_159546342.1">
    <property type="nucleotide sequence ID" value="NZ_CP047156.1"/>
</dbReference>
<dbReference type="KEGG" id="eke:EK0264_13515"/>
<sequence>MSDQHQLRGVLAIAYDGSCPACSALAQYLTVYRIDHVVVIKRDAPALRRALGEANLSAPSDEPFALDWTEARPTVRTGLAMRIAVARAAGVRRGPHLIRLLLAEQRARRARKRI</sequence>
<proteinExistence type="predicted"/>
<evidence type="ECO:0008006" key="3">
    <source>
        <dbReference type="Google" id="ProtNLM"/>
    </source>
</evidence>
<accession>A0A7L4YPJ3</accession>
<protein>
    <recommendedName>
        <fullName evidence="3">DUF393 domain-containing protein</fullName>
    </recommendedName>
</protein>
<dbReference type="Proteomes" id="UP000463857">
    <property type="component" value="Chromosome"/>
</dbReference>
<gene>
    <name evidence="1" type="ORF">EK0264_13515</name>
</gene>
<evidence type="ECO:0000313" key="2">
    <source>
        <dbReference type="Proteomes" id="UP000463857"/>
    </source>
</evidence>
<organism evidence="1 2">
    <name type="scientific">Epidermidibacterium keratini</name>
    <dbReference type="NCBI Taxonomy" id="1891644"/>
    <lineage>
        <taxon>Bacteria</taxon>
        <taxon>Bacillati</taxon>
        <taxon>Actinomycetota</taxon>
        <taxon>Actinomycetes</taxon>
        <taxon>Sporichthyales</taxon>
        <taxon>Sporichthyaceae</taxon>
        <taxon>Epidermidibacterium</taxon>
    </lineage>
</organism>
<evidence type="ECO:0000313" key="1">
    <source>
        <dbReference type="EMBL" id="QHC01205.1"/>
    </source>
</evidence>
<dbReference type="EMBL" id="CP047156">
    <property type="protein sequence ID" value="QHC01205.1"/>
    <property type="molecule type" value="Genomic_DNA"/>
</dbReference>
<reference evidence="1 2" key="1">
    <citation type="journal article" date="2018" name="Int. J. Syst. Evol. Microbiol.">
        <title>Epidermidibacterium keratini gen. nov., sp. nov., a member of the family Sporichthyaceae, isolated from keratin epidermis.</title>
        <authorList>
            <person name="Lee D.G."/>
            <person name="Trujillo M.E."/>
            <person name="Kang S."/>
            <person name="Nam J.J."/>
            <person name="Kim Y.J."/>
        </authorList>
    </citation>
    <scope>NUCLEOTIDE SEQUENCE [LARGE SCALE GENOMIC DNA]</scope>
    <source>
        <strain evidence="1 2">EPI-7</strain>
    </source>
</reference>
<dbReference type="InParanoid" id="A0A7L4YPJ3"/>
<keyword evidence="2" id="KW-1185">Reference proteome</keyword>